<dbReference type="EMBL" id="FQNC01000044">
    <property type="protein sequence ID" value="SGY58026.1"/>
    <property type="molecule type" value="Genomic_DNA"/>
</dbReference>
<keyword evidence="11" id="KW-0067">ATP-binding</keyword>
<keyword evidence="16" id="KW-0239">DNA-directed DNA polymerase</keyword>
<evidence type="ECO:0000256" key="16">
    <source>
        <dbReference type="ARBA" id="ARBA00022932"/>
    </source>
</evidence>
<sequence>MGKIDIECVLKKKERVNETRALDRGNTHSSFRQVWDALKKRFDRPAPGFTLEILFSEFCMFDYKPGEDLNDYLDELLDKRREIERMKGSNFRAEMGEDKWNTYNKALPSEAIETTMAIDKFLWKAIIFARILRDIAERVRHLDDNESLIDAARDLWKERLDCKKKNASTAKPKQPQVFSITLGCVLGCCCSSCQPDLYPKVLAAQAVQPLAAKKKSQAKGASDYQNYENWTTLGGRIVNNKFVCGYNQCWNCWGAGHLKQACPHLATIDCELLKDCTLRSLGITIGLRSQAALFVEFEGPGMATSVIGHGHFVTTYGASNNPKDRRIDNTKLIYDTGATCSISPHWRHFSSYIPALSKVYVKDAGGHLHLIAGSGTVSPQFVLDSGSIKTFDIYNVLHVPTMVATLISGPKLYDWGLHSSCDGKVFRLILDGQTVAICNVGDCMVFRARRISPNVTDLAYALMSHPSSADLFTWHKHSCEACGLGRGAHTSVPRIATTREAVLLRKLFTDVWGLVKYPSLAGHTYLLSIIDDASRFHWMFPLKHKSEVTQHIIDFIERVERKQDLPVVKIQSDGGGEYVNGVLKAHLAAKGIEHIVMVPYEHHQQGIVEQYWRTLFEGVRSCLAHSNLPTSYWCDAAQAFAYVSNRRFSRANAGGTSPYELYHSRIPDVHRFRVWGCNTTVNLPLHARQSKVSPPGVLCTFSSNARFCERSFECKVVAPTPPVAIDIFEGLCQG</sequence>
<evidence type="ECO:0000256" key="19">
    <source>
        <dbReference type="ARBA" id="ARBA00048173"/>
    </source>
</evidence>
<feature type="domain" description="Integrase catalytic" evidence="21">
    <location>
        <begin position="489"/>
        <end position="666"/>
    </location>
</feature>
<name>A0A2X0MAT3_9BASI</name>
<dbReference type="GO" id="GO:0008233">
    <property type="term" value="F:peptidase activity"/>
    <property type="evidence" value="ECO:0007669"/>
    <property type="project" value="UniProtKB-KW"/>
</dbReference>
<evidence type="ECO:0000256" key="9">
    <source>
        <dbReference type="ARBA" id="ARBA00022759"/>
    </source>
</evidence>
<keyword evidence="7" id="KW-0479">Metal-binding</keyword>
<evidence type="ECO:0000256" key="7">
    <source>
        <dbReference type="ARBA" id="ARBA00022723"/>
    </source>
</evidence>
<dbReference type="Pfam" id="PF22936">
    <property type="entry name" value="Pol_BBD"/>
    <property type="match status" value="1"/>
</dbReference>
<dbReference type="GO" id="GO:0005634">
    <property type="term" value="C:nucleus"/>
    <property type="evidence" value="ECO:0007669"/>
    <property type="project" value="UniProtKB-ARBA"/>
</dbReference>
<evidence type="ECO:0000256" key="15">
    <source>
        <dbReference type="ARBA" id="ARBA00022918"/>
    </source>
</evidence>
<dbReference type="Proteomes" id="UP000249464">
    <property type="component" value="Unassembled WGS sequence"/>
</dbReference>
<comment type="function">
    <text evidence="1">The aspartyl protease (PR) mediates the proteolytic cleavages of the Gag and Gag-Pol polyproteins after assembly of the VLP.</text>
</comment>
<dbReference type="GO" id="GO:0004519">
    <property type="term" value="F:endonuclease activity"/>
    <property type="evidence" value="ECO:0007669"/>
    <property type="project" value="UniProtKB-KW"/>
</dbReference>
<dbReference type="InterPro" id="IPR012337">
    <property type="entry name" value="RNaseH-like_sf"/>
</dbReference>
<evidence type="ECO:0000256" key="3">
    <source>
        <dbReference type="ARBA" id="ARBA00022612"/>
    </source>
</evidence>
<reference evidence="22 23" key="1">
    <citation type="submission" date="2016-11" db="EMBL/GenBank/DDBJ databases">
        <authorList>
            <person name="Jaros S."/>
            <person name="Januszkiewicz K."/>
            <person name="Wedrychowicz H."/>
        </authorList>
    </citation>
    <scope>NUCLEOTIDE SEQUENCE [LARGE SCALE GENOMIC DNA]</scope>
</reference>
<dbReference type="GO" id="GO:0015074">
    <property type="term" value="P:DNA integration"/>
    <property type="evidence" value="ECO:0007669"/>
    <property type="project" value="UniProtKB-KW"/>
</dbReference>
<keyword evidence="9" id="KW-0255">Endonuclease</keyword>
<dbReference type="GO" id="GO:0006310">
    <property type="term" value="P:DNA recombination"/>
    <property type="evidence" value="ECO:0007669"/>
    <property type="project" value="UniProtKB-KW"/>
</dbReference>
<dbReference type="GO" id="GO:0006508">
    <property type="term" value="P:proteolysis"/>
    <property type="evidence" value="ECO:0007669"/>
    <property type="project" value="UniProtKB-KW"/>
</dbReference>
<dbReference type="InterPro" id="IPR001584">
    <property type="entry name" value="Integrase_cat-core"/>
</dbReference>
<keyword evidence="10" id="KW-0378">Hydrolase</keyword>
<evidence type="ECO:0000256" key="2">
    <source>
        <dbReference type="ARBA" id="ARBA00022578"/>
    </source>
</evidence>
<keyword evidence="15" id="KW-0695">RNA-directed DNA polymerase</keyword>
<dbReference type="SUPFAM" id="SSF53098">
    <property type="entry name" value="Ribonuclease H-like"/>
    <property type="match status" value="1"/>
</dbReference>
<evidence type="ECO:0000256" key="20">
    <source>
        <dbReference type="ARBA" id="ARBA00049244"/>
    </source>
</evidence>
<organism evidence="22 23">
    <name type="scientific">Microbotryum silenes-dioicae</name>
    <dbReference type="NCBI Taxonomy" id="796604"/>
    <lineage>
        <taxon>Eukaryota</taxon>
        <taxon>Fungi</taxon>
        <taxon>Dikarya</taxon>
        <taxon>Basidiomycota</taxon>
        <taxon>Pucciniomycotina</taxon>
        <taxon>Microbotryomycetes</taxon>
        <taxon>Microbotryales</taxon>
        <taxon>Microbotryaceae</taxon>
        <taxon>Microbotryum</taxon>
    </lineage>
</organism>
<dbReference type="AlphaFoldDB" id="A0A2X0MAT3"/>
<evidence type="ECO:0000256" key="18">
    <source>
        <dbReference type="ARBA" id="ARBA00023172"/>
    </source>
</evidence>
<evidence type="ECO:0000256" key="1">
    <source>
        <dbReference type="ARBA" id="ARBA00002180"/>
    </source>
</evidence>
<dbReference type="PANTHER" id="PTHR42648:SF11">
    <property type="entry name" value="TRANSPOSON TY4-P GAG-POL POLYPROTEIN"/>
    <property type="match status" value="1"/>
</dbReference>
<evidence type="ECO:0000256" key="14">
    <source>
        <dbReference type="ARBA" id="ARBA00022908"/>
    </source>
</evidence>
<keyword evidence="17" id="KW-0917">Virion maturation</keyword>
<keyword evidence="13" id="KW-0694">RNA-binding</keyword>
<keyword evidence="2" id="KW-0815">Transposition</keyword>
<dbReference type="GO" id="GO:0032196">
    <property type="term" value="P:transposition"/>
    <property type="evidence" value="ECO:0007669"/>
    <property type="project" value="UniProtKB-KW"/>
</dbReference>
<evidence type="ECO:0000256" key="11">
    <source>
        <dbReference type="ARBA" id="ARBA00022840"/>
    </source>
</evidence>
<evidence type="ECO:0000256" key="4">
    <source>
        <dbReference type="ARBA" id="ARBA00022670"/>
    </source>
</evidence>
<keyword evidence="18" id="KW-0233">DNA recombination</keyword>
<keyword evidence="6" id="KW-0540">Nuclease</keyword>
<proteinExistence type="predicted"/>
<evidence type="ECO:0000259" key="21">
    <source>
        <dbReference type="PROSITE" id="PS50994"/>
    </source>
</evidence>
<keyword evidence="23" id="KW-1185">Reference proteome</keyword>
<evidence type="ECO:0000256" key="5">
    <source>
        <dbReference type="ARBA" id="ARBA00022695"/>
    </source>
</evidence>
<dbReference type="InterPro" id="IPR054722">
    <property type="entry name" value="PolX-like_BBD"/>
</dbReference>
<gene>
    <name evidence="22" type="primary">BQ5605_C006g04333</name>
    <name evidence="22" type="ORF">BQ5605_C006G04333</name>
</gene>
<evidence type="ECO:0000256" key="6">
    <source>
        <dbReference type="ARBA" id="ARBA00022722"/>
    </source>
</evidence>
<keyword evidence="16" id="KW-0808">Transferase</keyword>
<evidence type="ECO:0000256" key="17">
    <source>
        <dbReference type="ARBA" id="ARBA00023113"/>
    </source>
</evidence>
<dbReference type="InterPro" id="IPR036397">
    <property type="entry name" value="RNaseH_sf"/>
</dbReference>
<evidence type="ECO:0000256" key="8">
    <source>
        <dbReference type="ARBA" id="ARBA00022741"/>
    </source>
</evidence>
<evidence type="ECO:0000256" key="13">
    <source>
        <dbReference type="ARBA" id="ARBA00022884"/>
    </source>
</evidence>
<keyword evidence="5" id="KW-0548">Nucleotidyltransferase</keyword>
<evidence type="ECO:0000313" key="23">
    <source>
        <dbReference type="Proteomes" id="UP000249464"/>
    </source>
</evidence>
<dbReference type="InterPro" id="IPR039537">
    <property type="entry name" value="Retrotran_Ty1/copia-like"/>
</dbReference>
<dbReference type="GO" id="GO:0005524">
    <property type="term" value="F:ATP binding"/>
    <property type="evidence" value="ECO:0007669"/>
    <property type="project" value="UniProtKB-KW"/>
</dbReference>
<dbReference type="GO" id="GO:0046872">
    <property type="term" value="F:metal ion binding"/>
    <property type="evidence" value="ECO:0007669"/>
    <property type="project" value="UniProtKB-KW"/>
</dbReference>
<accession>A0A2X0MAT3</accession>
<dbReference type="Pfam" id="PF00665">
    <property type="entry name" value="rve"/>
    <property type="match status" value="1"/>
</dbReference>
<keyword evidence="3" id="KW-1188">Viral release from host cell</keyword>
<evidence type="ECO:0000313" key="22">
    <source>
        <dbReference type="EMBL" id="SGY58026.1"/>
    </source>
</evidence>
<comment type="catalytic activity">
    <reaction evidence="20">
        <text>DNA(n) + a 2'-deoxyribonucleoside 5'-triphosphate = DNA(n+1) + diphosphate</text>
        <dbReference type="Rhea" id="RHEA:22508"/>
        <dbReference type="Rhea" id="RHEA-COMP:17339"/>
        <dbReference type="Rhea" id="RHEA-COMP:17340"/>
        <dbReference type="ChEBI" id="CHEBI:33019"/>
        <dbReference type="ChEBI" id="CHEBI:61560"/>
        <dbReference type="ChEBI" id="CHEBI:173112"/>
        <dbReference type="EC" id="2.7.7.7"/>
    </reaction>
</comment>
<keyword evidence="8" id="KW-0547">Nucleotide-binding</keyword>
<evidence type="ECO:0000256" key="10">
    <source>
        <dbReference type="ARBA" id="ARBA00022801"/>
    </source>
</evidence>
<dbReference type="GO" id="GO:0003887">
    <property type="term" value="F:DNA-directed DNA polymerase activity"/>
    <property type="evidence" value="ECO:0007669"/>
    <property type="project" value="UniProtKB-KW"/>
</dbReference>
<dbReference type="PANTHER" id="PTHR42648">
    <property type="entry name" value="TRANSPOSASE, PUTATIVE-RELATED"/>
    <property type="match status" value="1"/>
</dbReference>
<dbReference type="GO" id="GO:0003723">
    <property type="term" value="F:RNA binding"/>
    <property type="evidence" value="ECO:0007669"/>
    <property type="project" value="UniProtKB-KW"/>
</dbReference>
<dbReference type="PROSITE" id="PS50994">
    <property type="entry name" value="INTEGRASE"/>
    <property type="match status" value="1"/>
</dbReference>
<evidence type="ECO:0000256" key="12">
    <source>
        <dbReference type="ARBA" id="ARBA00022842"/>
    </source>
</evidence>
<keyword evidence="4" id="KW-0645">Protease</keyword>
<dbReference type="GO" id="GO:0003964">
    <property type="term" value="F:RNA-directed DNA polymerase activity"/>
    <property type="evidence" value="ECO:0007669"/>
    <property type="project" value="UniProtKB-KW"/>
</dbReference>
<keyword evidence="14" id="KW-0229">DNA integration</keyword>
<comment type="catalytic activity">
    <reaction evidence="19">
        <text>DNA(n) + a 2'-deoxyribonucleoside 5'-triphosphate = DNA(n+1) + diphosphate</text>
        <dbReference type="Rhea" id="RHEA:22508"/>
        <dbReference type="Rhea" id="RHEA-COMP:17339"/>
        <dbReference type="Rhea" id="RHEA-COMP:17340"/>
        <dbReference type="ChEBI" id="CHEBI:33019"/>
        <dbReference type="ChEBI" id="CHEBI:61560"/>
        <dbReference type="ChEBI" id="CHEBI:173112"/>
        <dbReference type="EC" id="2.7.7.49"/>
    </reaction>
</comment>
<protein>
    <submittedName>
        <fullName evidence="22">BQ5605_C006g04333 protein</fullName>
    </submittedName>
</protein>
<keyword evidence="12" id="KW-0460">Magnesium</keyword>
<dbReference type="Gene3D" id="3.30.420.10">
    <property type="entry name" value="Ribonuclease H-like superfamily/Ribonuclease H"/>
    <property type="match status" value="1"/>
</dbReference>